<evidence type="ECO:0000256" key="1">
    <source>
        <dbReference type="SAM" id="SignalP"/>
    </source>
</evidence>
<dbReference type="EMBL" id="JARKIE010000069">
    <property type="protein sequence ID" value="KAJ7689817.1"/>
    <property type="molecule type" value="Genomic_DNA"/>
</dbReference>
<organism evidence="2 3">
    <name type="scientific">Mycena rosella</name>
    <name type="common">Pink bonnet</name>
    <name type="synonym">Agaricus rosellus</name>
    <dbReference type="NCBI Taxonomy" id="1033263"/>
    <lineage>
        <taxon>Eukaryota</taxon>
        <taxon>Fungi</taxon>
        <taxon>Dikarya</taxon>
        <taxon>Basidiomycota</taxon>
        <taxon>Agaricomycotina</taxon>
        <taxon>Agaricomycetes</taxon>
        <taxon>Agaricomycetidae</taxon>
        <taxon>Agaricales</taxon>
        <taxon>Marasmiineae</taxon>
        <taxon>Mycenaceae</taxon>
        <taxon>Mycena</taxon>
    </lineage>
</organism>
<feature type="signal peptide" evidence="1">
    <location>
        <begin position="1"/>
        <end position="29"/>
    </location>
</feature>
<accession>A0AAD7DEJ4</accession>
<name>A0AAD7DEJ4_MYCRO</name>
<reference evidence="2" key="1">
    <citation type="submission" date="2023-03" db="EMBL/GenBank/DDBJ databases">
        <title>Massive genome expansion in bonnet fungi (Mycena s.s.) driven by repeated elements and novel gene families across ecological guilds.</title>
        <authorList>
            <consortium name="Lawrence Berkeley National Laboratory"/>
            <person name="Harder C.B."/>
            <person name="Miyauchi S."/>
            <person name="Viragh M."/>
            <person name="Kuo A."/>
            <person name="Thoen E."/>
            <person name="Andreopoulos B."/>
            <person name="Lu D."/>
            <person name="Skrede I."/>
            <person name="Drula E."/>
            <person name="Henrissat B."/>
            <person name="Morin E."/>
            <person name="Kohler A."/>
            <person name="Barry K."/>
            <person name="LaButti K."/>
            <person name="Morin E."/>
            <person name="Salamov A."/>
            <person name="Lipzen A."/>
            <person name="Mereny Z."/>
            <person name="Hegedus B."/>
            <person name="Baldrian P."/>
            <person name="Stursova M."/>
            <person name="Weitz H."/>
            <person name="Taylor A."/>
            <person name="Grigoriev I.V."/>
            <person name="Nagy L.G."/>
            <person name="Martin F."/>
            <person name="Kauserud H."/>
        </authorList>
    </citation>
    <scope>NUCLEOTIDE SEQUENCE</scope>
    <source>
        <strain evidence="2">CBHHK067</strain>
    </source>
</reference>
<sequence>MAALVWVLTVCLWIHPLSILAITFHSVEGFKLVREILLDVLPTFDPHSYQINGVCKVLDKVDLVVAVTPTGSGRKTRQNLTRTPRAPLTAHHYSQIVPASRIKCASEFPENGRLPLTFRD</sequence>
<gene>
    <name evidence="2" type="ORF">B0H17DRAFT_1134754</name>
</gene>
<dbReference type="AlphaFoldDB" id="A0AAD7DEJ4"/>
<protein>
    <recommendedName>
        <fullName evidence="4">Secreted protein</fullName>
    </recommendedName>
</protein>
<dbReference type="Proteomes" id="UP001221757">
    <property type="component" value="Unassembled WGS sequence"/>
</dbReference>
<evidence type="ECO:0000313" key="2">
    <source>
        <dbReference type="EMBL" id="KAJ7689817.1"/>
    </source>
</evidence>
<keyword evidence="1" id="KW-0732">Signal</keyword>
<feature type="chain" id="PRO_5042105441" description="Secreted protein" evidence="1">
    <location>
        <begin position="30"/>
        <end position="120"/>
    </location>
</feature>
<evidence type="ECO:0008006" key="4">
    <source>
        <dbReference type="Google" id="ProtNLM"/>
    </source>
</evidence>
<evidence type="ECO:0000313" key="3">
    <source>
        <dbReference type="Proteomes" id="UP001221757"/>
    </source>
</evidence>
<proteinExistence type="predicted"/>
<comment type="caution">
    <text evidence="2">The sequence shown here is derived from an EMBL/GenBank/DDBJ whole genome shotgun (WGS) entry which is preliminary data.</text>
</comment>
<keyword evidence="3" id="KW-1185">Reference proteome</keyword>